<evidence type="ECO:0000259" key="1">
    <source>
        <dbReference type="Pfam" id="PF21530"/>
    </source>
</evidence>
<dbReference type="EMBL" id="MU855023">
    <property type="protein sequence ID" value="KAK4031183.1"/>
    <property type="molecule type" value="Genomic_DNA"/>
</dbReference>
<dbReference type="Pfam" id="PF21530">
    <property type="entry name" value="Pif1_2B_dom"/>
    <property type="match status" value="1"/>
</dbReference>
<proteinExistence type="predicted"/>
<evidence type="ECO:0000313" key="2">
    <source>
        <dbReference type="EMBL" id="KAK4031183.1"/>
    </source>
</evidence>
<name>A0AAN6SKY0_9PEZI</name>
<keyword evidence="3" id="KW-1185">Reference proteome</keyword>
<organism evidence="2 3">
    <name type="scientific">Parachaetomium inaequale</name>
    <dbReference type="NCBI Taxonomy" id="2588326"/>
    <lineage>
        <taxon>Eukaryota</taxon>
        <taxon>Fungi</taxon>
        <taxon>Dikarya</taxon>
        <taxon>Ascomycota</taxon>
        <taxon>Pezizomycotina</taxon>
        <taxon>Sordariomycetes</taxon>
        <taxon>Sordariomycetidae</taxon>
        <taxon>Sordariales</taxon>
        <taxon>Chaetomiaceae</taxon>
        <taxon>Parachaetomium</taxon>
    </lineage>
</organism>
<dbReference type="AlphaFoldDB" id="A0AAN6SKY0"/>
<protein>
    <recommendedName>
        <fullName evidence="1">DNA helicase Pif1-like 2B domain-containing protein</fullName>
    </recommendedName>
</protein>
<reference evidence="3" key="1">
    <citation type="journal article" date="2023" name="Mol. Phylogenet. Evol.">
        <title>Genome-scale phylogeny and comparative genomics of the fungal order Sordariales.</title>
        <authorList>
            <person name="Hensen N."/>
            <person name="Bonometti L."/>
            <person name="Westerberg I."/>
            <person name="Brannstrom I.O."/>
            <person name="Guillou S."/>
            <person name="Cros-Aarteil S."/>
            <person name="Calhoun S."/>
            <person name="Haridas S."/>
            <person name="Kuo A."/>
            <person name="Mondo S."/>
            <person name="Pangilinan J."/>
            <person name="Riley R."/>
            <person name="LaButti K."/>
            <person name="Andreopoulos B."/>
            <person name="Lipzen A."/>
            <person name="Chen C."/>
            <person name="Yan M."/>
            <person name="Daum C."/>
            <person name="Ng V."/>
            <person name="Clum A."/>
            <person name="Steindorff A."/>
            <person name="Ohm R.A."/>
            <person name="Martin F."/>
            <person name="Silar P."/>
            <person name="Natvig D.O."/>
            <person name="Lalanne C."/>
            <person name="Gautier V."/>
            <person name="Ament-Velasquez S.L."/>
            <person name="Kruys A."/>
            <person name="Hutchinson M.I."/>
            <person name="Powell A.J."/>
            <person name="Barry K."/>
            <person name="Miller A.N."/>
            <person name="Grigoriev I.V."/>
            <person name="Debuchy R."/>
            <person name="Gladieux P."/>
            <person name="Hiltunen Thoren M."/>
            <person name="Johannesson H."/>
        </authorList>
    </citation>
    <scope>NUCLEOTIDE SEQUENCE [LARGE SCALE GENOMIC DNA]</scope>
    <source>
        <strain evidence="3">CBS 284.82</strain>
    </source>
</reference>
<feature type="domain" description="DNA helicase Pif1-like 2B" evidence="1">
    <location>
        <begin position="29"/>
        <end position="66"/>
    </location>
</feature>
<gene>
    <name evidence="2" type="ORF">C8A01DRAFT_21567</name>
</gene>
<sequence length="68" mass="7747">GEATRYLSINKVKNTLVDRDINVIVLSPDFLFSLNFPSIMLAILELKVNALIIILRNIDLEEGLYNRT</sequence>
<feature type="non-terminal residue" evidence="2">
    <location>
        <position position="1"/>
    </location>
</feature>
<comment type="caution">
    <text evidence="2">The sequence shown here is derived from an EMBL/GenBank/DDBJ whole genome shotgun (WGS) entry which is preliminary data.</text>
</comment>
<dbReference type="InterPro" id="IPR049163">
    <property type="entry name" value="Pif1-like_2B_dom"/>
</dbReference>
<accession>A0AAN6SKY0</accession>
<evidence type="ECO:0000313" key="3">
    <source>
        <dbReference type="Proteomes" id="UP001303115"/>
    </source>
</evidence>
<dbReference type="Proteomes" id="UP001303115">
    <property type="component" value="Unassembled WGS sequence"/>
</dbReference>